<feature type="domain" description="Carrier" evidence="1">
    <location>
        <begin position="11"/>
        <end position="92"/>
    </location>
</feature>
<dbReference type="Proteomes" id="UP000718593">
    <property type="component" value="Unassembled WGS sequence"/>
</dbReference>
<reference evidence="2" key="1">
    <citation type="submission" date="2020-04" db="EMBL/GenBank/DDBJ databases">
        <title>Deep metagenomics examines the oral microbiome during advanced dental caries in children, revealing novel taxa and co-occurrences with host molecules.</title>
        <authorList>
            <person name="Baker J.L."/>
            <person name="Morton J.T."/>
            <person name="Dinis M."/>
            <person name="Alvarez R."/>
            <person name="Tran N.C."/>
            <person name="Knight R."/>
            <person name="Edlund A."/>
        </authorList>
    </citation>
    <scope>NUCLEOTIDE SEQUENCE</scope>
    <source>
        <strain evidence="2">JCVI_32_bin.24</strain>
    </source>
</reference>
<gene>
    <name evidence="2" type="ORF">HXL68_01045</name>
</gene>
<organism evidence="2 3">
    <name type="scientific">Dechloromonas agitata</name>
    <dbReference type="NCBI Taxonomy" id="73030"/>
    <lineage>
        <taxon>Bacteria</taxon>
        <taxon>Pseudomonadati</taxon>
        <taxon>Pseudomonadota</taxon>
        <taxon>Betaproteobacteria</taxon>
        <taxon>Rhodocyclales</taxon>
        <taxon>Azonexaceae</taxon>
        <taxon>Dechloromonas</taxon>
    </lineage>
</organism>
<dbReference type="RefSeq" id="WP_027457029.1">
    <property type="nucleotide sequence ID" value="NZ_JARBJQ010000002.1"/>
</dbReference>
<evidence type="ECO:0000313" key="3">
    <source>
        <dbReference type="Proteomes" id="UP000718593"/>
    </source>
</evidence>
<dbReference type="InterPro" id="IPR009081">
    <property type="entry name" value="PP-bd_ACP"/>
</dbReference>
<proteinExistence type="predicted"/>
<dbReference type="AlphaFoldDB" id="A0A930FXU3"/>
<dbReference type="InterPro" id="IPR036736">
    <property type="entry name" value="ACP-like_sf"/>
</dbReference>
<name>A0A930FXU3_9RHOO</name>
<evidence type="ECO:0000313" key="2">
    <source>
        <dbReference type="EMBL" id="MBF1163604.1"/>
    </source>
</evidence>
<accession>A0A930FXU3</accession>
<dbReference type="PROSITE" id="PS50075">
    <property type="entry name" value="CARRIER"/>
    <property type="match status" value="1"/>
</dbReference>
<dbReference type="EMBL" id="JABZMI010000006">
    <property type="protein sequence ID" value="MBF1163604.1"/>
    <property type="molecule type" value="Genomic_DNA"/>
</dbReference>
<protein>
    <submittedName>
        <fullName evidence="2">Acyl carrier protein</fullName>
    </submittedName>
</protein>
<sequence>MSQAISPEAVDALLPEVADLIVTALNLDMSPAEIEADAPLFGDGLGLDSIDVLEIALVISKKYGFQLKSDNQDNVRIFSSLRALATHIASQRTQ</sequence>
<dbReference type="SUPFAM" id="SSF47336">
    <property type="entry name" value="ACP-like"/>
    <property type="match status" value="1"/>
</dbReference>
<dbReference type="NCBIfam" id="NF006617">
    <property type="entry name" value="PRK09184.1"/>
    <property type="match status" value="1"/>
</dbReference>
<dbReference type="Gene3D" id="1.10.1200.10">
    <property type="entry name" value="ACP-like"/>
    <property type="match status" value="1"/>
</dbReference>
<comment type="caution">
    <text evidence="2">The sequence shown here is derived from an EMBL/GenBank/DDBJ whole genome shotgun (WGS) entry which is preliminary data.</text>
</comment>
<dbReference type="Pfam" id="PF00550">
    <property type="entry name" value="PP-binding"/>
    <property type="match status" value="1"/>
</dbReference>
<evidence type="ECO:0000259" key="1">
    <source>
        <dbReference type="PROSITE" id="PS50075"/>
    </source>
</evidence>